<reference evidence="8" key="1">
    <citation type="journal article" date="2021" name="G3 (Bethesda)">
        <title>Genomic diversity, chromosomal rearrangements, and interspecies hybridization in the ogataea polymorpha species complex.</title>
        <authorList>
            <person name="Hanson S.J."/>
            <person name="Cinneide E.O."/>
            <person name="Salzberg L.I."/>
            <person name="Wolfe K.H."/>
            <person name="McGowan J."/>
            <person name="Fitzpatrick D.A."/>
            <person name="Matlin K."/>
        </authorList>
    </citation>
    <scope>NUCLEOTIDE SEQUENCE</scope>
    <source>
        <strain evidence="8">61-244</strain>
    </source>
</reference>
<sequence length="463" mass="51858">MSMSRIDHTPTRPLVLSELPSGVPPDGFCQQLDLIVRLVYIMTGECPLDVSRKQVIHFFKPISAYAGYLSITAWLFAQIPQVIKNYSEKSVDGLSLGFLCCWFAGDLLNFVSCLMTDALLFQILLSSYYLIIDIVLAGQFYYYSQLYHNPQSRFYHQRRAKRLGEIKTPRTALRTALNGHPVREIDADSSDRAYVPAEHISSPIPIESQHQPNKLNITNSITKLISSSFIMGFSRAEAAPISTPTSSPDKTNNSALLKVLHALSTLSVHQVGTILAWCCTFLYISSRFPQILTNNKLKSTRGISPKFVICALLGNLCYSMSLATCKSSLSGGDTSREFWRAELSYLLGAMGTVALDCTLLLQWYRWDYKRDTVNVPEIEAPAARRESTSVENYIKLKKSKSPATGTAYIKIPMSPHHVRKLSENTPLSPIDFLLDDYMANAQLYKGKKQFDEVLKLSNYGSIS</sequence>
<evidence type="ECO:0000256" key="2">
    <source>
        <dbReference type="ARBA" id="ARBA00022692"/>
    </source>
</evidence>
<dbReference type="PANTHER" id="PTHR16201:SF34">
    <property type="entry name" value="LYSOSOMAL AMINO ACID TRANSPORTER 1"/>
    <property type="match status" value="1"/>
</dbReference>
<dbReference type="Gene3D" id="1.20.1280.290">
    <property type="match status" value="2"/>
</dbReference>
<dbReference type="InterPro" id="IPR006603">
    <property type="entry name" value="PQ-loop_rpt"/>
</dbReference>
<dbReference type="GeneID" id="66126808"/>
<evidence type="ECO:0000256" key="3">
    <source>
        <dbReference type="ARBA" id="ARBA00022989"/>
    </source>
</evidence>
<feature type="transmembrane region" description="Helical" evidence="7">
    <location>
        <begin position="62"/>
        <end position="81"/>
    </location>
</feature>
<comment type="catalytic activity">
    <reaction evidence="6">
        <text>L-histidine(out) + L-arginine(in) = L-histidine(in) + L-arginine(out)</text>
        <dbReference type="Rhea" id="RHEA:71063"/>
        <dbReference type="ChEBI" id="CHEBI:32682"/>
        <dbReference type="ChEBI" id="CHEBI:57595"/>
    </reaction>
</comment>
<dbReference type="GO" id="GO:0015174">
    <property type="term" value="F:basic amino acid transmembrane transporter activity"/>
    <property type="evidence" value="ECO:0007669"/>
    <property type="project" value="TreeGrafter"/>
</dbReference>
<comment type="similarity">
    <text evidence="5">Belongs to the laat-1 family.</text>
</comment>
<comment type="subcellular location">
    <subcellularLocation>
        <location evidence="1">Membrane</location>
        <topology evidence="1">Multi-pass membrane protein</topology>
    </subcellularLocation>
</comment>
<dbReference type="RefSeq" id="XP_043059911.1">
    <property type="nucleotide sequence ID" value="XM_043203268.1"/>
</dbReference>
<evidence type="ECO:0000256" key="7">
    <source>
        <dbReference type="SAM" id="Phobius"/>
    </source>
</evidence>
<dbReference type="PANTHER" id="PTHR16201">
    <property type="entry name" value="SEVEN TRANSMEMBRANE PROTEIN 1-RELATED"/>
    <property type="match status" value="1"/>
</dbReference>
<keyword evidence="3 7" id="KW-1133">Transmembrane helix</keyword>
<dbReference type="Pfam" id="PF04193">
    <property type="entry name" value="PQ-loop"/>
    <property type="match status" value="2"/>
</dbReference>
<dbReference type="GO" id="GO:0000329">
    <property type="term" value="C:fungal-type vacuole membrane"/>
    <property type="evidence" value="ECO:0007669"/>
    <property type="project" value="TreeGrafter"/>
</dbReference>
<comment type="caution">
    <text evidence="8">The sequence shown here is derived from an EMBL/GenBank/DDBJ whole genome shotgun (WGS) entry which is preliminary data.</text>
</comment>
<evidence type="ECO:0000256" key="1">
    <source>
        <dbReference type="ARBA" id="ARBA00004141"/>
    </source>
</evidence>
<feature type="transmembrane region" description="Helical" evidence="7">
    <location>
        <begin position="118"/>
        <end position="142"/>
    </location>
</feature>
<keyword evidence="2 7" id="KW-0812">Transmembrane</keyword>
<dbReference type="InterPro" id="IPR051415">
    <property type="entry name" value="LAAT-1"/>
</dbReference>
<evidence type="ECO:0000256" key="6">
    <source>
        <dbReference type="ARBA" id="ARBA00050768"/>
    </source>
</evidence>
<dbReference type="FunFam" id="1.20.1280.290:FF:000009">
    <property type="entry name" value="PQ loop repeat family protein"/>
    <property type="match status" value="1"/>
</dbReference>
<dbReference type="SMART" id="SM00679">
    <property type="entry name" value="CTNS"/>
    <property type="match status" value="2"/>
</dbReference>
<feature type="transmembrane region" description="Helical" evidence="7">
    <location>
        <begin position="93"/>
        <end position="111"/>
    </location>
</feature>
<dbReference type="EMBL" id="JAHLUX010000005">
    <property type="protein sequence ID" value="KAG7818889.1"/>
    <property type="molecule type" value="Genomic_DNA"/>
</dbReference>
<protein>
    <submittedName>
        <fullName evidence="8">Uncharacterized protein</fullName>
    </submittedName>
</protein>
<name>A0AAN6DGW2_PICAN</name>
<evidence type="ECO:0000256" key="4">
    <source>
        <dbReference type="ARBA" id="ARBA00023136"/>
    </source>
</evidence>
<evidence type="ECO:0000256" key="5">
    <source>
        <dbReference type="ARBA" id="ARBA00038039"/>
    </source>
</evidence>
<keyword evidence="4 7" id="KW-0472">Membrane</keyword>
<proteinExistence type="inferred from homology"/>
<organism evidence="8 9">
    <name type="scientific">Pichia angusta</name>
    <name type="common">Yeast</name>
    <name type="synonym">Hansenula polymorpha</name>
    <dbReference type="NCBI Taxonomy" id="870730"/>
    <lineage>
        <taxon>Eukaryota</taxon>
        <taxon>Fungi</taxon>
        <taxon>Dikarya</taxon>
        <taxon>Ascomycota</taxon>
        <taxon>Saccharomycotina</taxon>
        <taxon>Pichiomycetes</taxon>
        <taxon>Pichiales</taxon>
        <taxon>Pichiaceae</taxon>
        <taxon>Ogataea</taxon>
    </lineage>
</organism>
<dbReference type="AlphaFoldDB" id="A0AAN6DGW2"/>
<dbReference type="Proteomes" id="UP001196530">
    <property type="component" value="Unassembled WGS sequence"/>
</dbReference>
<gene>
    <name evidence="8" type="ORF">KL928_002757</name>
</gene>
<accession>A0AAN6DGW2</accession>
<evidence type="ECO:0000313" key="8">
    <source>
        <dbReference type="EMBL" id="KAG7818889.1"/>
    </source>
</evidence>
<evidence type="ECO:0000313" key="9">
    <source>
        <dbReference type="Proteomes" id="UP001196530"/>
    </source>
</evidence>
<dbReference type="GO" id="GO:0034488">
    <property type="term" value="P:basic amino acid transmembrane export from vacuole"/>
    <property type="evidence" value="ECO:0007669"/>
    <property type="project" value="TreeGrafter"/>
</dbReference>